<dbReference type="InterPro" id="IPR029787">
    <property type="entry name" value="Nucleotide_cyclase"/>
</dbReference>
<dbReference type="InterPro" id="IPR000160">
    <property type="entry name" value="GGDEF_dom"/>
</dbReference>
<evidence type="ECO:0000259" key="2">
    <source>
        <dbReference type="PROSITE" id="PS50887"/>
    </source>
</evidence>
<comment type="caution">
    <text evidence="3">The sequence shown here is derived from an EMBL/GenBank/DDBJ whole genome shotgun (WGS) entry which is preliminary data.</text>
</comment>
<keyword evidence="1" id="KW-0812">Transmembrane</keyword>
<dbReference type="InterPro" id="IPR043128">
    <property type="entry name" value="Rev_trsase/Diguanyl_cyclase"/>
</dbReference>
<dbReference type="PANTHER" id="PTHR46663">
    <property type="entry name" value="DIGUANYLATE CYCLASE DGCT-RELATED"/>
    <property type="match status" value="1"/>
</dbReference>
<dbReference type="EMBL" id="JAAIJR010000063">
    <property type="protein sequence ID" value="NEX21645.1"/>
    <property type="molecule type" value="Genomic_DNA"/>
</dbReference>
<dbReference type="Pfam" id="PF00990">
    <property type="entry name" value="GGDEF"/>
    <property type="match status" value="1"/>
</dbReference>
<keyword evidence="1" id="KW-0472">Membrane</keyword>
<name>A0A6P1E1P4_9GAMM</name>
<keyword evidence="1" id="KW-1133">Transmembrane helix</keyword>
<proteinExistence type="predicted"/>
<organism evidence="3 4">
    <name type="scientific">Thiorhodococcus mannitoliphagus</name>
    <dbReference type="NCBI Taxonomy" id="329406"/>
    <lineage>
        <taxon>Bacteria</taxon>
        <taxon>Pseudomonadati</taxon>
        <taxon>Pseudomonadota</taxon>
        <taxon>Gammaproteobacteria</taxon>
        <taxon>Chromatiales</taxon>
        <taxon>Chromatiaceae</taxon>
        <taxon>Thiorhodococcus</taxon>
    </lineage>
</organism>
<keyword evidence="4" id="KW-1185">Reference proteome</keyword>
<dbReference type="InterPro" id="IPR052163">
    <property type="entry name" value="DGC-Regulatory_Protein"/>
</dbReference>
<evidence type="ECO:0000313" key="4">
    <source>
        <dbReference type="Proteomes" id="UP000471640"/>
    </source>
</evidence>
<feature type="transmembrane region" description="Helical" evidence="1">
    <location>
        <begin position="68"/>
        <end position="90"/>
    </location>
</feature>
<feature type="domain" description="GGDEF" evidence="2">
    <location>
        <begin position="183"/>
        <end position="241"/>
    </location>
</feature>
<dbReference type="SMART" id="SM00267">
    <property type="entry name" value="GGDEF"/>
    <property type="match status" value="1"/>
</dbReference>
<accession>A0A6P1E1P4</accession>
<gene>
    <name evidence="3" type="ORF">G3480_15225</name>
</gene>
<reference evidence="3 4" key="2">
    <citation type="submission" date="2020-02" db="EMBL/GenBank/DDBJ databases">
        <title>Genome sequences of Thiorhodococcus mannitoliphagus and Thiorhodococcus minor, purple sulfur photosynthetic bacteria in the gammaproteobacterial family, Chromatiaceae.</title>
        <authorList>
            <person name="Aviles F.A."/>
            <person name="Meyer T.E."/>
            <person name="Kyndt J.A."/>
        </authorList>
    </citation>
    <scope>NUCLEOTIDE SEQUENCE [LARGE SCALE GENOMIC DNA]</scope>
    <source>
        <strain evidence="3 4">DSM 18266</strain>
    </source>
</reference>
<reference evidence="4" key="1">
    <citation type="journal article" date="2020" name="Microbiol. Resour. Announc.">
        <title>Draft Genome Sequences of Thiorhodococcus mannitoliphagus and Thiorhodococcus minor, Purple Sulfur Photosynthetic Bacteria in the Gammaproteobacterial Family Chromatiaceae.</title>
        <authorList>
            <person name="Aviles F.A."/>
            <person name="Meyer T.E."/>
            <person name="Kyndt J.A."/>
        </authorList>
    </citation>
    <scope>NUCLEOTIDE SEQUENCE [LARGE SCALE GENOMIC DNA]</scope>
    <source>
        <strain evidence="4">DSM 18266</strain>
    </source>
</reference>
<dbReference type="PROSITE" id="PS50887">
    <property type="entry name" value="GGDEF"/>
    <property type="match status" value="1"/>
</dbReference>
<dbReference type="AlphaFoldDB" id="A0A6P1E1P4"/>
<sequence length="241" mass="27296">MLGSEVAEELRERGVIIRGSDREWRLRGEPDRPGFASATYEIHHPDIPDLYDLQLEVHSTTSPWQRPLLIRGAVLVLVSLTLATLVWWLAGMVARRVSRRLERLAEVIVENPDCAPEDIPADPQGDEIAVLGDALRRSLIDHRNAKVELAQLAYYDKLTGLMNRARFEERLDDALKRAQRAATEIALLFVDLDRFKAVNDTLGHETGDLLLRQVARRITDRVRSSDAVSRRSGDEFTLQNS</sequence>
<dbReference type="PANTHER" id="PTHR46663:SF3">
    <property type="entry name" value="SLL0267 PROTEIN"/>
    <property type="match status" value="1"/>
</dbReference>
<dbReference type="CDD" id="cd01949">
    <property type="entry name" value="GGDEF"/>
    <property type="match status" value="1"/>
</dbReference>
<dbReference type="NCBIfam" id="TIGR00254">
    <property type="entry name" value="GGDEF"/>
    <property type="match status" value="1"/>
</dbReference>
<evidence type="ECO:0000256" key="1">
    <source>
        <dbReference type="SAM" id="Phobius"/>
    </source>
</evidence>
<dbReference type="Gene3D" id="3.30.70.270">
    <property type="match status" value="1"/>
</dbReference>
<protein>
    <submittedName>
        <fullName evidence="3">GGDEF domain-containing protein</fullName>
    </submittedName>
</protein>
<dbReference type="SUPFAM" id="SSF55073">
    <property type="entry name" value="Nucleotide cyclase"/>
    <property type="match status" value="1"/>
</dbReference>
<dbReference type="Proteomes" id="UP000471640">
    <property type="component" value="Unassembled WGS sequence"/>
</dbReference>
<evidence type="ECO:0000313" key="3">
    <source>
        <dbReference type="EMBL" id="NEX21645.1"/>
    </source>
</evidence>